<keyword evidence="8 9" id="KW-0472">Membrane</keyword>
<dbReference type="EMBL" id="JALBUR010000023">
    <property type="protein sequence ID" value="MDX8420133.1"/>
    <property type="molecule type" value="Genomic_DNA"/>
</dbReference>
<keyword evidence="2" id="KW-0813">Transport</keyword>
<sequence length="265" mass="28100">MKLLQTMIVVLISVLMILDSRMLGRLNFERPLMTCTLCGLLLGNLPVGLAVGAQMELATLGMMSIGASGIDMNMGSLVGCAICIMTGADIETAITVAVPMTLLCTLIGTVASVIRIRFTHMCDEAVEKGDFQKAKRVDIVYGPVLYVLCTIIPVFLSVYFGADFVQAIASSVPSWVTNGVSLGANIIAFYGFAMLLSTMVNRNTVVFFFAGFLLAAYSGLGLTAIALMGIVLAFVLFTVKYTGGGVQGGNKSESDSLDDLEDLDN</sequence>
<evidence type="ECO:0000256" key="2">
    <source>
        <dbReference type="ARBA" id="ARBA00022448"/>
    </source>
</evidence>
<feature type="transmembrane region" description="Helical" evidence="9">
    <location>
        <begin position="94"/>
        <end position="118"/>
    </location>
</feature>
<protein>
    <submittedName>
        <fullName evidence="10">PTS sugar transporter subunit IIC</fullName>
    </submittedName>
</protein>
<keyword evidence="6 9" id="KW-0812">Transmembrane</keyword>
<feature type="transmembrane region" description="Helical" evidence="9">
    <location>
        <begin position="172"/>
        <end position="193"/>
    </location>
</feature>
<keyword evidence="7 9" id="KW-1133">Transmembrane helix</keyword>
<keyword evidence="11" id="KW-1185">Reference proteome</keyword>
<feature type="transmembrane region" description="Helical" evidence="9">
    <location>
        <begin position="30"/>
        <end position="53"/>
    </location>
</feature>
<dbReference type="PANTHER" id="PTHR32502:SF8">
    <property type="entry name" value="N-ACETYLGALACTOSAMINE PERMEASE IIC COMPONENT 1"/>
    <property type="match status" value="1"/>
</dbReference>
<evidence type="ECO:0000256" key="8">
    <source>
        <dbReference type="ARBA" id="ARBA00023136"/>
    </source>
</evidence>
<dbReference type="RefSeq" id="WP_370596353.1">
    <property type="nucleotide sequence ID" value="NZ_JALBUR010000023.1"/>
</dbReference>
<evidence type="ECO:0000256" key="7">
    <source>
        <dbReference type="ARBA" id="ARBA00022989"/>
    </source>
</evidence>
<name>A0AB35U3N8_9FIRM</name>
<comment type="subcellular location">
    <subcellularLocation>
        <location evidence="1">Cell membrane</location>
        <topology evidence="1">Multi-pass membrane protein</topology>
    </subcellularLocation>
</comment>
<dbReference type="PANTHER" id="PTHR32502">
    <property type="entry name" value="N-ACETYLGALACTOSAMINE PERMEASE II COMPONENT-RELATED"/>
    <property type="match status" value="1"/>
</dbReference>
<proteinExistence type="predicted"/>
<reference evidence="10 11" key="1">
    <citation type="submission" date="2022-03" db="EMBL/GenBank/DDBJ databases">
        <title>Novel taxa within the pig intestine.</title>
        <authorList>
            <person name="Wylensek D."/>
            <person name="Bishof K."/>
            <person name="Afrizal A."/>
            <person name="Clavel T."/>
        </authorList>
    </citation>
    <scope>NUCLEOTIDE SEQUENCE [LARGE SCALE GENOMIC DNA]</scope>
    <source>
        <strain evidence="10 11">CLA-KB-P133</strain>
    </source>
</reference>
<feature type="transmembrane region" description="Helical" evidence="9">
    <location>
        <begin position="65"/>
        <end position="88"/>
    </location>
</feature>
<dbReference type="GO" id="GO:0009401">
    <property type="term" value="P:phosphoenolpyruvate-dependent sugar phosphotransferase system"/>
    <property type="evidence" value="ECO:0007669"/>
    <property type="project" value="UniProtKB-KW"/>
</dbReference>
<dbReference type="Proteomes" id="UP001286174">
    <property type="component" value="Unassembled WGS sequence"/>
</dbReference>
<accession>A0AB35U3N8</accession>
<evidence type="ECO:0000256" key="4">
    <source>
        <dbReference type="ARBA" id="ARBA00022597"/>
    </source>
</evidence>
<dbReference type="PROSITE" id="PS51106">
    <property type="entry name" value="PTS_EIIC_TYPE_4"/>
    <property type="match status" value="1"/>
</dbReference>
<evidence type="ECO:0000256" key="5">
    <source>
        <dbReference type="ARBA" id="ARBA00022683"/>
    </source>
</evidence>
<dbReference type="InterPro" id="IPR004700">
    <property type="entry name" value="PTS_IIC_man"/>
</dbReference>
<evidence type="ECO:0000256" key="9">
    <source>
        <dbReference type="SAM" id="Phobius"/>
    </source>
</evidence>
<keyword evidence="3" id="KW-1003">Cell membrane</keyword>
<evidence type="ECO:0000313" key="10">
    <source>
        <dbReference type="EMBL" id="MDX8420133.1"/>
    </source>
</evidence>
<keyword evidence="4 10" id="KW-0762">Sugar transport</keyword>
<gene>
    <name evidence="10" type="ORF">MOZ60_08510</name>
</gene>
<evidence type="ECO:0000256" key="1">
    <source>
        <dbReference type="ARBA" id="ARBA00004651"/>
    </source>
</evidence>
<evidence type="ECO:0000256" key="3">
    <source>
        <dbReference type="ARBA" id="ARBA00022475"/>
    </source>
</evidence>
<organism evidence="10 11">
    <name type="scientific">Grylomicrobium aquisgranensis</name>
    <dbReference type="NCBI Taxonomy" id="2926318"/>
    <lineage>
        <taxon>Bacteria</taxon>
        <taxon>Bacillati</taxon>
        <taxon>Bacillota</taxon>
        <taxon>Erysipelotrichia</taxon>
        <taxon>Erysipelotrichales</taxon>
        <taxon>Erysipelotrichaceae</taxon>
        <taxon>Grylomicrobium</taxon>
    </lineage>
</organism>
<evidence type="ECO:0000256" key="6">
    <source>
        <dbReference type="ARBA" id="ARBA00022692"/>
    </source>
</evidence>
<comment type="caution">
    <text evidence="10">The sequence shown here is derived from an EMBL/GenBank/DDBJ whole genome shotgun (WGS) entry which is preliminary data.</text>
</comment>
<keyword evidence="5" id="KW-0598">Phosphotransferase system</keyword>
<feature type="transmembrane region" description="Helical" evidence="9">
    <location>
        <begin position="205"/>
        <end position="237"/>
    </location>
</feature>
<dbReference type="InterPro" id="IPR050303">
    <property type="entry name" value="GatZ_KbaZ_carbometab"/>
</dbReference>
<feature type="transmembrane region" description="Helical" evidence="9">
    <location>
        <begin position="139"/>
        <end position="160"/>
    </location>
</feature>
<dbReference type="Pfam" id="PF03609">
    <property type="entry name" value="EII-Sor"/>
    <property type="match status" value="1"/>
</dbReference>
<dbReference type="GO" id="GO:0005886">
    <property type="term" value="C:plasma membrane"/>
    <property type="evidence" value="ECO:0007669"/>
    <property type="project" value="UniProtKB-SubCell"/>
</dbReference>
<evidence type="ECO:0000313" key="11">
    <source>
        <dbReference type="Proteomes" id="UP001286174"/>
    </source>
</evidence>
<dbReference type="AlphaFoldDB" id="A0AB35U3N8"/>